<accession>A0A6A7Y594</accession>
<dbReference type="Gene3D" id="1.25.40.10">
    <property type="entry name" value="Tetratricopeptide repeat domain"/>
    <property type="match status" value="1"/>
</dbReference>
<comment type="similarity">
    <text evidence="1">Belongs to the TTC38 family.</text>
</comment>
<keyword evidence="6" id="KW-1185">Reference proteome</keyword>
<evidence type="ECO:0000313" key="6">
    <source>
        <dbReference type="Proteomes" id="UP000332515"/>
    </source>
</evidence>
<keyword evidence="4" id="KW-0802">TPR repeat</keyword>
<reference evidence="5 6" key="1">
    <citation type="submission" date="2019-09" db="EMBL/GenBank/DDBJ databases">
        <title>Segnochrobactrum spirostomi gen. nov., sp. nov., isolated from the ciliate Spirostomum cf. yagiui and description of a novel family, Segnochrobactraceae fam. nov. within the order Rhizobiales of the class Alphaproteobacteria.</title>
        <authorList>
            <person name="Akter S."/>
            <person name="Shazib S.U.A."/>
            <person name="Shin M.K."/>
        </authorList>
    </citation>
    <scope>NUCLEOTIDE SEQUENCE [LARGE SCALE GENOMIC DNA]</scope>
    <source>
        <strain evidence="5 6">Sp-1</strain>
    </source>
</reference>
<proteinExistence type="inferred from homology"/>
<dbReference type="PANTHER" id="PTHR16263:SF4">
    <property type="entry name" value="TETRATRICOPEPTIDE REPEAT PROTEIN 38"/>
    <property type="match status" value="1"/>
</dbReference>
<dbReference type="InterPro" id="IPR011990">
    <property type="entry name" value="TPR-like_helical_dom_sf"/>
</dbReference>
<evidence type="ECO:0000313" key="5">
    <source>
        <dbReference type="EMBL" id="MQT12839.1"/>
    </source>
</evidence>
<dbReference type="InterPro" id="IPR033891">
    <property type="entry name" value="TTC38"/>
</dbReference>
<name>A0A6A7Y594_9HYPH</name>
<dbReference type="AlphaFoldDB" id="A0A6A7Y594"/>
<evidence type="ECO:0000256" key="4">
    <source>
        <dbReference type="ARBA" id="ARBA00022803"/>
    </source>
</evidence>
<evidence type="ECO:0000256" key="1">
    <source>
        <dbReference type="ARBA" id="ARBA00005857"/>
    </source>
</evidence>
<evidence type="ECO:0000256" key="3">
    <source>
        <dbReference type="ARBA" id="ARBA00022737"/>
    </source>
</evidence>
<gene>
    <name evidence="5" type="ORF">F0357_09305</name>
</gene>
<dbReference type="SUPFAM" id="SSF48452">
    <property type="entry name" value="TPR-like"/>
    <property type="match status" value="1"/>
</dbReference>
<dbReference type="PANTHER" id="PTHR16263">
    <property type="entry name" value="TETRATRICOPEPTIDE REPEAT PROTEIN 38"/>
    <property type="match status" value="1"/>
</dbReference>
<sequence length="437" mass="47939">MSLDHRGLFITGADERTAAMVRRFQHALQAFRDDAGEILMIAEAAQACPVVQAYAAAIHLYGQTQADIRANALPLVARAERHADSLTERERKLVAAVAAWARCDFATAVRRFEEIVAAWPEDLTAIKFAEFVFFESPDFPRHLRLMEAAAPANRDSAPFLAMQAFANELNGHYEMAQSLAEQAIALEFDTPWAHHALAHVYLNTGRLADGLQVLDRFAATWMDHGAAVREHNVWHVALLHLGRLDSASALRLYHQYLCTSPESVFEHTDAISLLWRLDLVGEAVGADLWQRFVPHARARIRERVMPFLNAHYAYALVRAGHAAEAEEAVAELAAEAVQGGAIVWETGVTLMRGVIALARGDGRSAAGSLERVFESVRLVGGSDAQNDLFRLSCVRAMTLSGRRGEAAAMMAQMVGGRALTSFEEALLAKPVALVVSR</sequence>
<dbReference type="Proteomes" id="UP000332515">
    <property type="component" value="Unassembled WGS sequence"/>
</dbReference>
<evidence type="ECO:0000256" key="2">
    <source>
        <dbReference type="ARBA" id="ARBA00019992"/>
    </source>
</evidence>
<organism evidence="5 6">
    <name type="scientific">Segnochrobactrum spirostomi</name>
    <dbReference type="NCBI Taxonomy" id="2608987"/>
    <lineage>
        <taxon>Bacteria</taxon>
        <taxon>Pseudomonadati</taxon>
        <taxon>Pseudomonadota</taxon>
        <taxon>Alphaproteobacteria</taxon>
        <taxon>Hyphomicrobiales</taxon>
        <taxon>Segnochrobactraceae</taxon>
        <taxon>Segnochrobactrum</taxon>
    </lineage>
</organism>
<dbReference type="EMBL" id="VWNA01000001">
    <property type="protein sequence ID" value="MQT12839.1"/>
    <property type="molecule type" value="Genomic_DNA"/>
</dbReference>
<comment type="caution">
    <text evidence="5">The sequence shown here is derived from an EMBL/GenBank/DDBJ whole genome shotgun (WGS) entry which is preliminary data.</text>
</comment>
<keyword evidence="3" id="KW-0677">Repeat</keyword>
<protein>
    <recommendedName>
        <fullName evidence="2">Tetratricopeptide repeat protein 38</fullName>
    </recommendedName>
</protein>
<dbReference type="RefSeq" id="WP_153480123.1">
    <property type="nucleotide sequence ID" value="NZ_VWNA01000001.1"/>
</dbReference>